<organism evidence="8 9">
    <name type="scientific">Halobaculum litoreum</name>
    <dbReference type="NCBI Taxonomy" id="3031998"/>
    <lineage>
        <taxon>Archaea</taxon>
        <taxon>Methanobacteriati</taxon>
        <taxon>Methanobacteriota</taxon>
        <taxon>Stenosarchaea group</taxon>
        <taxon>Halobacteria</taxon>
        <taxon>Halobacteriales</taxon>
        <taxon>Haloferacaceae</taxon>
        <taxon>Halobaculum</taxon>
    </lineage>
</organism>
<dbReference type="GO" id="GO:0004673">
    <property type="term" value="F:protein histidine kinase activity"/>
    <property type="evidence" value="ECO:0007669"/>
    <property type="project" value="UniProtKB-EC"/>
</dbReference>
<reference evidence="8 9" key="1">
    <citation type="journal article" date="2019" name="Int. J. Syst. Evol. Microbiol.">
        <title>The Global Catalogue of Microorganisms (GCM) 10K type strain sequencing project: providing services to taxonomists for standard genome sequencing and annotation.</title>
        <authorList>
            <consortium name="The Broad Institute Genomics Platform"/>
            <consortium name="The Broad Institute Genome Sequencing Center for Infectious Disease"/>
            <person name="Wu L."/>
            <person name="Ma J."/>
        </authorList>
    </citation>
    <scope>NUCLEOTIDE SEQUENCE [LARGE SCALE GENOMIC DNA]</scope>
    <source>
        <strain evidence="8 9">DT92</strain>
    </source>
</reference>
<comment type="caution">
    <text evidence="8">The sequence shown here is derived from an EMBL/GenBank/DDBJ whole genome shotgun (WGS) entry which is preliminary data.</text>
</comment>
<dbReference type="CDD" id="cd00082">
    <property type="entry name" value="HisKA"/>
    <property type="match status" value="1"/>
</dbReference>
<dbReference type="Pfam" id="PF00512">
    <property type="entry name" value="HisKA"/>
    <property type="match status" value="1"/>
</dbReference>
<protein>
    <recommendedName>
        <fullName evidence="2">histidine kinase</fullName>
        <ecNumber evidence="2">2.7.13.3</ecNumber>
    </recommendedName>
</protein>
<gene>
    <name evidence="8" type="ORF">ACFQRB_18760</name>
</gene>
<keyword evidence="3" id="KW-0597">Phosphoprotein</keyword>
<dbReference type="InterPro" id="IPR000014">
    <property type="entry name" value="PAS"/>
</dbReference>
<dbReference type="AlphaFoldDB" id="A0ABD5XS26"/>
<comment type="catalytic activity">
    <reaction evidence="1">
        <text>ATP + protein L-histidine = ADP + protein N-phospho-L-histidine.</text>
        <dbReference type="EC" id="2.7.13.3"/>
    </reaction>
</comment>
<keyword evidence="4" id="KW-0808">Transferase</keyword>
<feature type="domain" description="PAS" evidence="7">
    <location>
        <begin position="1"/>
        <end position="55"/>
    </location>
</feature>
<evidence type="ECO:0000313" key="9">
    <source>
        <dbReference type="Proteomes" id="UP001596368"/>
    </source>
</evidence>
<dbReference type="PANTHER" id="PTHR43304">
    <property type="entry name" value="PHYTOCHROME-LIKE PROTEIN CPH1"/>
    <property type="match status" value="1"/>
</dbReference>
<dbReference type="InterPro" id="IPR003661">
    <property type="entry name" value="HisK_dim/P_dom"/>
</dbReference>
<evidence type="ECO:0000256" key="2">
    <source>
        <dbReference type="ARBA" id="ARBA00012438"/>
    </source>
</evidence>
<proteinExistence type="predicted"/>
<evidence type="ECO:0000256" key="3">
    <source>
        <dbReference type="ARBA" id="ARBA00022553"/>
    </source>
</evidence>
<evidence type="ECO:0000259" key="7">
    <source>
        <dbReference type="PROSITE" id="PS50112"/>
    </source>
</evidence>
<keyword evidence="9" id="KW-1185">Reference proteome</keyword>
<dbReference type="Pfam" id="PF13426">
    <property type="entry name" value="PAS_9"/>
    <property type="match status" value="1"/>
</dbReference>
<accession>A0ABD5XS26</accession>
<feature type="region of interest" description="Disordered" evidence="6">
    <location>
        <begin position="173"/>
        <end position="206"/>
    </location>
</feature>
<evidence type="ECO:0000256" key="4">
    <source>
        <dbReference type="ARBA" id="ARBA00022679"/>
    </source>
</evidence>
<evidence type="ECO:0000256" key="6">
    <source>
        <dbReference type="SAM" id="MobiDB-lite"/>
    </source>
</evidence>
<name>A0ABD5XS26_9EURY</name>
<evidence type="ECO:0000256" key="5">
    <source>
        <dbReference type="ARBA" id="ARBA00022777"/>
    </source>
</evidence>
<dbReference type="EC" id="2.7.13.3" evidence="2"/>
<dbReference type="SUPFAM" id="SSF55785">
    <property type="entry name" value="PYP-like sensor domain (PAS domain)"/>
    <property type="match status" value="1"/>
</dbReference>
<dbReference type="EMBL" id="JBHSZG010000008">
    <property type="protein sequence ID" value="MFC7137932.1"/>
    <property type="molecule type" value="Genomic_DNA"/>
</dbReference>
<dbReference type="PANTHER" id="PTHR43304:SF1">
    <property type="entry name" value="PAC DOMAIN-CONTAINING PROTEIN"/>
    <property type="match status" value="1"/>
</dbReference>
<dbReference type="Gene3D" id="1.10.287.130">
    <property type="match status" value="1"/>
</dbReference>
<dbReference type="InterPro" id="IPR052162">
    <property type="entry name" value="Sensor_kinase/Photoreceptor"/>
</dbReference>
<dbReference type="SUPFAM" id="SSF47384">
    <property type="entry name" value="Homodimeric domain of signal transducing histidine kinase"/>
    <property type="match status" value="1"/>
</dbReference>
<keyword evidence="5 8" id="KW-0418">Kinase</keyword>
<dbReference type="InterPro" id="IPR036097">
    <property type="entry name" value="HisK_dim/P_sf"/>
</dbReference>
<dbReference type="NCBIfam" id="TIGR00229">
    <property type="entry name" value="sensory_box"/>
    <property type="match status" value="1"/>
</dbReference>
<dbReference type="Gene3D" id="3.30.450.20">
    <property type="entry name" value="PAS domain"/>
    <property type="match status" value="1"/>
</dbReference>
<evidence type="ECO:0000313" key="8">
    <source>
        <dbReference type="EMBL" id="MFC7137932.1"/>
    </source>
</evidence>
<dbReference type="Proteomes" id="UP001596368">
    <property type="component" value="Unassembled WGS sequence"/>
</dbReference>
<dbReference type="CDD" id="cd00130">
    <property type="entry name" value="PAS"/>
    <property type="match status" value="1"/>
</dbReference>
<dbReference type="InterPro" id="IPR035965">
    <property type="entry name" value="PAS-like_dom_sf"/>
</dbReference>
<evidence type="ECO:0000256" key="1">
    <source>
        <dbReference type="ARBA" id="ARBA00000085"/>
    </source>
</evidence>
<dbReference type="PROSITE" id="PS50112">
    <property type="entry name" value="PAS"/>
    <property type="match status" value="1"/>
</dbReference>
<sequence length="206" mass="23356">MYAIRADGTIVYVNRRYARMKGADRDSLIGTNIYGLVPEETAERAKLERAALERLESNVGVVEYEFTPVDREPFPAEMRFTLVDGPADVDRVGVIRDITHRREREDLLRRKNERLEEFTSVVSHDLRSPLNVAMGRVAMAREEADSEHLRDAEHALERMNSLIEGLLTLAREGNDGGWRPSTSRRPSGSAWTRSAYRVRGSASEPT</sequence>
<feature type="compositionally biased region" description="Polar residues" evidence="6">
    <location>
        <begin position="180"/>
        <end position="192"/>
    </location>
</feature>
<dbReference type="SMART" id="SM00388">
    <property type="entry name" value="HisKA"/>
    <property type="match status" value="1"/>
</dbReference>